<organism evidence="1 2">
    <name type="scientific">Echinicola strongylocentroti</name>
    <dbReference type="NCBI Taxonomy" id="1795355"/>
    <lineage>
        <taxon>Bacteria</taxon>
        <taxon>Pseudomonadati</taxon>
        <taxon>Bacteroidota</taxon>
        <taxon>Cytophagia</taxon>
        <taxon>Cytophagales</taxon>
        <taxon>Cyclobacteriaceae</taxon>
        <taxon>Echinicola</taxon>
    </lineage>
</organism>
<dbReference type="KEGG" id="est:DN752_00575"/>
<dbReference type="AlphaFoldDB" id="A0A2Z4IE34"/>
<keyword evidence="2" id="KW-1185">Reference proteome</keyword>
<evidence type="ECO:0000313" key="2">
    <source>
        <dbReference type="Proteomes" id="UP000248688"/>
    </source>
</evidence>
<sequence length="112" mass="12798">MQVCSADTILRGIKELGTETVFMENPYSWVRHGFNLNARLNESLVKGLKHTGQLKSNRMYDLDYDNQVQPTEKYDAEKTYKNAYGYQPGIASIDNLPVYIEGRNGNSQAKYL</sequence>
<name>A0A2Z4IE34_9BACT</name>
<dbReference type="EMBL" id="CP030041">
    <property type="protein sequence ID" value="AWW28748.1"/>
    <property type="molecule type" value="Genomic_DNA"/>
</dbReference>
<evidence type="ECO:0000313" key="1">
    <source>
        <dbReference type="EMBL" id="AWW28748.1"/>
    </source>
</evidence>
<dbReference type="Proteomes" id="UP000248688">
    <property type="component" value="Chromosome"/>
</dbReference>
<accession>A0A2Z4IE34</accession>
<gene>
    <name evidence="1" type="ORF">DN752_00575</name>
</gene>
<reference evidence="1 2" key="1">
    <citation type="submission" date="2018-06" db="EMBL/GenBank/DDBJ databases">
        <title>Echinicola strongylocentroti sp. nov., isolated from a sea urchin Strongylocentrotus intermedius.</title>
        <authorList>
            <person name="Bae S.S."/>
        </authorList>
    </citation>
    <scope>NUCLEOTIDE SEQUENCE [LARGE SCALE GENOMIC DNA]</scope>
    <source>
        <strain evidence="1 2">MEBiC08714</strain>
    </source>
</reference>
<proteinExistence type="predicted"/>
<dbReference type="RefSeq" id="WP_112782169.1">
    <property type="nucleotide sequence ID" value="NZ_CP030041.1"/>
</dbReference>
<protein>
    <submittedName>
        <fullName evidence="1">Uncharacterized protein</fullName>
    </submittedName>
</protein>
<dbReference type="OrthoDB" id="1376257at2"/>